<proteinExistence type="inferred from homology"/>
<dbReference type="PANTHER" id="PTHR12631">
    <property type="entry name" value="ALPHA-L-IDURONIDASE"/>
    <property type="match status" value="1"/>
</dbReference>
<comment type="similarity">
    <text evidence="1">Belongs to the glycosyl hydrolase 39 family.</text>
</comment>
<dbReference type="STRING" id="1437608.GCA_000771645_01251"/>
<feature type="domain" description="Glycosyl hydrolases family 39 N-terminal catalytic" evidence="4">
    <location>
        <begin position="468"/>
        <end position="557"/>
    </location>
</feature>
<evidence type="ECO:0000313" key="6">
    <source>
        <dbReference type="Proteomes" id="UP000029108"/>
    </source>
</evidence>
<accession>A0A086ZVX4</accession>
<dbReference type="PANTHER" id="PTHR12631:SF8">
    <property type="entry name" value="ALPHA-L-IDURONIDASE"/>
    <property type="match status" value="1"/>
</dbReference>
<sequence length="597" mass="65358">MSDDICRIDVDATRAAGPLGHDWRFVGYDECNYTYMPEGKRLLGRFGALPDAPYWVRTHFMFCSGNCYGSPKFGSTNIYTEDADGNPVYDFTHYDMILDAIVESGNKPFVELGFMPEALADPKYQDQSHLPWVDLYRANGWTYPPKSWERWHAFIAALAAHLKERYGETELGTWYFELWNEPDIGYWAGGDDGYCTLYDYTENALHSVLPGARLSGPAVTGVFDGGSGRRLLQTFLKHCREGENACTGGTGARLDFVTFHVKGAHFPGGRPNADKAVPSVGNLVHQVEQGLDIVAAEGFGDRHVVLSEADPDTWAAGNIADNSNMRFRNSEYYASYVAAAYDRIRTLGEARGITVSPLAWAFMFPQEECFAGTRSFSTQDIDKPVFNAFRMFSRLGGTTVAVSGGIAPDLALERSIDEAYGKGTPQRYTGEGAQTVVGCVATVDTADDAAGDVVVDTVGDATVDAVENVAADTNDAAGGDVADRRAVRALVYSHCDDIDVDESHDVEVRVAGLRPGTYRLSHYRVDAAHSNAHTAWIVQGRPAYPQGEQYDAIRRAGELERLDADRTMTVPADGEPLVLRFALPTHALSLLTIDPVD</sequence>
<dbReference type="GO" id="GO:0009044">
    <property type="term" value="F:xylan 1,4-beta-xylosidase activity"/>
    <property type="evidence" value="ECO:0007669"/>
    <property type="project" value="UniProtKB-EC"/>
</dbReference>
<dbReference type="SUPFAM" id="SSF51445">
    <property type="entry name" value="(Trans)glycosidases"/>
    <property type="match status" value="1"/>
</dbReference>
<dbReference type="eggNOG" id="COG3664">
    <property type="taxonomic scope" value="Bacteria"/>
</dbReference>
<evidence type="ECO:0000256" key="1">
    <source>
        <dbReference type="ARBA" id="ARBA00008875"/>
    </source>
</evidence>
<dbReference type="Proteomes" id="UP000029108">
    <property type="component" value="Unassembled WGS sequence"/>
</dbReference>
<comment type="caution">
    <text evidence="5">The sequence shown here is derived from an EMBL/GenBank/DDBJ whole genome shotgun (WGS) entry which is preliminary data.</text>
</comment>
<dbReference type="SUPFAM" id="SSF51011">
    <property type="entry name" value="Glycosyl hydrolase domain"/>
    <property type="match status" value="1"/>
</dbReference>
<evidence type="ECO:0000313" key="5">
    <source>
        <dbReference type="EMBL" id="KFI50674.1"/>
    </source>
</evidence>
<dbReference type="Gene3D" id="2.60.40.1500">
    <property type="entry name" value="Glycosyl hydrolase domain, family 39"/>
    <property type="match status" value="1"/>
</dbReference>
<dbReference type="EC" id="3.2.1.37" evidence="5"/>
<keyword evidence="2 5" id="KW-0378">Hydrolase</keyword>
<evidence type="ECO:0000256" key="3">
    <source>
        <dbReference type="ARBA" id="ARBA00023295"/>
    </source>
</evidence>
<dbReference type="InterPro" id="IPR049166">
    <property type="entry name" value="GH39_cat"/>
</dbReference>
<evidence type="ECO:0000259" key="4">
    <source>
        <dbReference type="Pfam" id="PF01229"/>
    </source>
</evidence>
<dbReference type="EMBL" id="JGYN01000014">
    <property type="protein sequence ID" value="KFI50674.1"/>
    <property type="molecule type" value="Genomic_DNA"/>
</dbReference>
<dbReference type="InterPro" id="IPR051923">
    <property type="entry name" value="Glycosyl_Hydrolase_39"/>
</dbReference>
<dbReference type="RefSeq" id="WP_035138129.1">
    <property type="nucleotide sequence ID" value="NZ_JDUU01000024.1"/>
</dbReference>
<name>A0A086ZVX4_9BIFI</name>
<dbReference type="AlphaFoldDB" id="A0A086ZVX4"/>
<gene>
    <name evidence="5" type="ORF">BBIA_2022</name>
</gene>
<dbReference type="InterPro" id="IPR049165">
    <property type="entry name" value="GH39_as"/>
</dbReference>
<organism evidence="5 6">
    <name type="scientific">Bifidobacterium biavatii DSM 23969</name>
    <dbReference type="NCBI Taxonomy" id="1437608"/>
    <lineage>
        <taxon>Bacteria</taxon>
        <taxon>Bacillati</taxon>
        <taxon>Actinomycetota</taxon>
        <taxon>Actinomycetes</taxon>
        <taxon>Bifidobacteriales</taxon>
        <taxon>Bifidobacteriaceae</taxon>
        <taxon>Bifidobacterium</taxon>
    </lineage>
</organism>
<protein>
    <submittedName>
        <fullName evidence="5">Xylan 1,4-beta-xylosidase</fullName>
        <ecNumber evidence="5">3.2.1.37</ecNumber>
    </submittedName>
</protein>
<dbReference type="Gene3D" id="3.20.20.80">
    <property type="entry name" value="Glycosidases"/>
    <property type="match status" value="1"/>
</dbReference>
<dbReference type="Pfam" id="PF01229">
    <property type="entry name" value="Glyco_hydro_39"/>
    <property type="match status" value="2"/>
</dbReference>
<reference evidence="5 6" key="1">
    <citation type="submission" date="2014-03" db="EMBL/GenBank/DDBJ databases">
        <title>Genomics of Bifidobacteria.</title>
        <authorList>
            <person name="Ventura M."/>
            <person name="Milani C."/>
            <person name="Lugli G.A."/>
        </authorList>
    </citation>
    <scope>NUCLEOTIDE SEQUENCE [LARGE SCALE GENOMIC DNA]</scope>
    <source>
        <strain evidence="5 6">DSM 23969</strain>
    </source>
</reference>
<dbReference type="InterPro" id="IPR017853">
    <property type="entry name" value="GH"/>
</dbReference>
<dbReference type="OrthoDB" id="9776971at2"/>
<dbReference type="PROSITE" id="PS01027">
    <property type="entry name" value="GLYCOSYL_HYDROL_F39"/>
    <property type="match status" value="1"/>
</dbReference>
<keyword evidence="3 5" id="KW-0326">Glycosidase</keyword>
<feature type="domain" description="Glycosyl hydrolases family 39 N-terminal catalytic" evidence="4">
    <location>
        <begin position="77"/>
        <end position="400"/>
    </location>
</feature>
<evidence type="ECO:0000256" key="2">
    <source>
        <dbReference type="ARBA" id="ARBA00022801"/>
    </source>
</evidence>
<keyword evidence="6" id="KW-1185">Reference proteome</keyword>